<dbReference type="KEGG" id="bbo:BBOV_IV005040"/>
<sequence>MFGGRGGNFRSDVWYAPRQDNYRSRGQGNSSGGGSNYRNNNSGSNASRRGGKSDSESTICKHHAYNEHCRFGAKCIYRHTLRRLLYLSDVCPKGVTAIALCHVSDSRLDIFAVGQGTSVRRLSLLGDMSGGVSLMEQRTFTLNLQDALKHPYQPRNRRSSDQYFYSLECINDCLFTGIRTGHISVYHIPTGTSTLIFGHTSPVVSVILVDPAVISACDSGKICIWSFDSVSNSFSCVNSLETNSTLSCLIEVTDGVNRRLWAGGSAITVIDLATLSVVRTFPIPNGDFVKSMLRYGQHVIVALQSGDSVVLDGNAELVYRNAGDGVVLTAMSGMQSEQGDLLLLGNKNGFLSLWHLPAFTLDGVLSCGSEGSRNYKWPGISAITSLGGGMFVTAGYDGNMHIFRYTTNPETSFKPQ</sequence>
<dbReference type="AlphaFoldDB" id="A7AQP6"/>
<evidence type="ECO:0000313" key="5">
    <source>
        <dbReference type="Proteomes" id="UP000002173"/>
    </source>
</evidence>
<feature type="domain" description="C3H1-type" evidence="3">
    <location>
        <begin position="54"/>
        <end position="82"/>
    </location>
</feature>
<dbReference type="GeneID" id="5478667"/>
<dbReference type="InterPro" id="IPR000571">
    <property type="entry name" value="Znf_CCCH"/>
</dbReference>
<proteinExistence type="predicted"/>
<dbReference type="Proteomes" id="UP000002173">
    <property type="component" value="Unassembled WGS sequence"/>
</dbReference>
<dbReference type="SUPFAM" id="SSF50978">
    <property type="entry name" value="WD40 repeat-like"/>
    <property type="match status" value="1"/>
</dbReference>
<feature type="compositionally biased region" description="Low complexity" evidence="2">
    <location>
        <begin position="36"/>
        <end position="48"/>
    </location>
</feature>
<feature type="zinc finger region" description="C3H1-type" evidence="1">
    <location>
        <begin position="54"/>
        <end position="82"/>
    </location>
</feature>
<dbReference type="PROSITE" id="PS50103">
    <property type="entry name" value="ZF_C3H1"/>
    <property type="match status" value="1"/>
</dbReference>
<dbReference type="EMBL" id="AAXT01000002">
    <property type="protein sequence ID" value="EDO06865.1"/>
    <property type="molecule type" value="Genomic_DNA"/>
</dbReference>
<dbReference type="eggNOG" id="ENOG502SS3F">
    <property type="taxonomic scope" value="Eukaryota"/>
</dbReference>
<dbReference type="FunCoup" id="A7AQP6">
    <property type="interactions" value="1"/>
</dbReference>
<evidence type="ECO:0000313" key="4">
    <source>
        <dbReference type="EMBL" id="EDO06865.1"/>
    </source>
</evidence>
<evidence type="ECO:0000256" key="1">
    <source>
        <dbReference type="PROSITE-ProRule" id="PRU00723"/>
    </source>
</evidence>
<keyword evidence="1" id="KW-0479">Metal-binding</keyword>
<keyword evidence="1" id="KW-0863">Zinc-finger</keyword>
<evidence type="ECO:0000259" key="3">
    <source>
        <dbReference type="PROSITE" id="PS50103"/>
    </source>
</evidence>
<keyword evidence="5" id="KW-1185">Reference proteome</keyword>
<dbReference type="VEuPathDB" id="PiroplasmaDB:BBOV_IV005040"/>
<dbReference type="STRING" id="5865.A7AQP6"/>
<dbReference type="OMA" id="FNPYGYL"/>
<feature type="region of interest" description="Disordered" evidence="2">
    <location>
        <begin position="20"/>
        <end position="56"/>
    </location>
</feature>
<comment type="caution">
    <text evidence="4">The sequence shown here is derived from an EMBL/GenBank/DDBJ whole genome shotgun (WGS) entry which is preliminary data.</text>
</comment>
<keyword evidence="1" id="KW-0862">Zinc</keyword>
<reference evidence="5" key="2">
    <citation type="journal article" date="2020" name="Data Brief">
        <title>Transcriptome dataset of Babesia bovis life stages within vertebrate and invertebrate hosts.</title>
        <authorList>
            <person name="Ueti M.W."/>
            <person name="Johnson W.C."/>
            <person name="Kappmeyer L.S."/>
            <person name="Herndon D.R."/>
            <person name="Mousel M.R."/>
            <person name="Reif K.E."/>
            <person name="Taus N.S."/>
            <person name="Ifeonu O.O."/>
            <person name="Silva J.C."/>
            <person name="Suarez C.E."/>
            <person name="Brayton K.A."/>
        </authorList>
    </citation>
    <scope>NUCLEOTIDE SEQUENCE [LARGE SCALE GENOMIC DNA]</scope>
</reference>
<evidence type="ECO:0000256" key="2">
    <source>
        <dbReference type="SAM" id="MobiDB-lite"/>
    </source>
</evidence>
<gene>
    <name evidence="4" type="ORF">BBOV_IV005040</name>
</gene>
<dbReference type="InterPro" id="IPR036322">
    <property type="entry name" value="WD40_repeat_dom_sf"/>
</dbReference>
<accession>A7AQP6</accession>
<dbReference type="InterPro" id="IPR015943">
    <property type="entry name" value="WD40/YVTN_repeat-like_dom_sf"/>
</dbReference>
<dbReference type="Gene3D" id="2.130.10.10">
    <property type="entry name" value="YVTN repeat-like/Quinoprotein amine dehydrogenase"/>
    <property type="match status" value="1"/>
</dbReference>
<organism evidence="4 5">
    <name type="scientific">Babesia bovis</name>
    <dbReference type="NCBI Taxonomy" id="5865"/>
    <lineage>
        <taxon>Eukaryota</taxon>
        <taxon>Sar</taxon>
        <taxon>Alveolata</taxon>
        <taxon>Apicomplexa</taxon>
        <taxon>Aconoidasida</taxon>
        <taxon>Piroplasmida</taxon>
        <taxon>Babesiidae</taxon>
        <taxon>Babesia</taxon>
    </lineage>
</organism>
<protein>
    <recommendedName>
        <fullName evidence="3">C3H1-type domain-containing protein</fullName>
    </recommendedName>
</protein>
<dbReference type="InParanoid" id="A7AQP6"/>
<dbReference type="RefSeq" id="XP_001610433.1">
    <property type="nucleotide sequence ID" value="XM_001610383.1"/>
</dbReference>
<dbReference type="GO" id="GO:0008270">
    <property type="term" value="F:zinc ion binding"/>
    <property type="evidence" value="ECO:0007669"/>
    <property type="project" value="UniProtKB-KW"/>
</dbReference>
<name>A7AQP6_BABBO</name>
<reference evidence="4 5" key="1">
    <citation type="journal article" date="2007" name="PLoS Pathog.">
        <title>Genome sequence of Babesia bovis and comparative analysis of apicomplexan hemoprotozoa.</title>
        <authorList>
            <person name="Brayton K.A."/>
            <person name="Lau A.O.T."/>
            <person name="Herndon D.R."/>
            <person name="Hannick L."/>
            <person name="Kappmeyer L.S."/>
            <person name="Berens S.J."/>
            <person name="Bidwell S.L."/>
            <person name="Brown W.C."/>
            <person name="Crabtree J."/>
            <person name="Fadrosh D."/>
            <person name="Feldblum T."/>
            <person name="Forberger H.A."/>
            <person name="Haas B.J."/>
            <person name="Howell J.M."/>
            <person name="Khouri H."/>
            <person name="Koo H."/>
            <person name="Mann D.J."/>
            <person name="Norimine J."/>
            <person name="Paulsen I.T."/>
            <person name="Radune D."/>
            <person name="Ren Q."/>
            <person name="Smith R.K. Jr."/>
            <person name="Suarez C.E."/>
            <person name="White O."/>
            <person name="Wortman J.R."/>
            <person name="Knowles D.P. Jr."/>
            <person name="McElwain T.F."/>
            <person name="Nene V.M."/>
        </authorList>
    </citation>
    <scope>NUCLEOTIDE SEQUENCE [LARGE SCALE GENOMIC DNA]</scope>
    <source>
        <strain evidence="4">T2Bo</strain>
    </source>
</reference>
<reference evidence="5" key="3">
    <citation type="journal article" date="2021" name="Int. J. Parasitol.">
        <title>Comparative analysis of gene expression between Babesia bovis blood stages and kinetes allowed by improved genome annotation.</title>
        <authorList>
            <person name="Ueti M.W."/>
            <person name="Johnson W.C."/>
            <person name="Kappmeyer L.S."/>
            <person name="Herndon D.R."/>
            <person name="Mousel M.R."/>
            <person name="Reif K.E."/>
            <person name="Taus N.S."/>
            <person name="Ifeonu O.O."/>
            <person name="Silva J.C."/>
            <person name="Suarez C.E."/>
            <person name="Brayton K.A."/>
        </authorList>
    </citation>
    <scope>NUCLEOTIDE SEQUENCE [LARGE SCALE GENOMIC DNA]</scope>
</reference>